<comment type="caution">
    <text evidence="1">The sequence shown here is derived from an EMBL/GenBank/DDBJ whole genome shotgun (WGS) entry which is preliminary data.</text>
</comment>
<dbReference type="Gene3D" id="3.40.50.300">
    <property type="entry name" value="P-loop containing nucleotide triphosphate hydrolases"/>
    <property type="match status" value="1"/>
</dbReference>
<organism evidence="1 2">
    <name type="scientific">Tunturiibacter lichenicola</name>
    <dbReference type="NCBI Taxonomy" id="2051959"/>
    <lineage>
        <taxon>Bacteria</taxon>
        <taxon>Pseudomonadati</taxon>
        <taxon>Acidobacteriota</taxon>
        <taxon>Terriglobia</taxon>
        <taxon>Terriglobales</taxon>
        <taxon>Acidobacteriaceae</taxon>
        <taxon>Tunturiibacter</taxon>
    </lineage>
</organism>
<name>A0A7Y9TA90_9BACT</name>
<gene>
    <name evidence="1" type="ORF">HDF12_002445</name>
</gene>
<dbReference type="SUPFAM" id="SSF53795">
    <property type="entry name" value="PEP carboxykinase-like"/>
    <property type="match status" value="1"/>
</dbReference>
<proteinExistence type="predicted"/>
<evidence type="ECO:0000313" key="1">
    <source>
        <dbReference type="EMBL" id="NYF52080.1"/>
    </source>
</evidence>
<sequence length="326" mass="35889">MTSFSTDETVLPHSKELNFAGAGCDLHTNSGELLSLLSNISIPTNPILTSRFSMRVLVNEASPKPMGEPHFRGLHHVVTASFGSDNIFVFDILRRTVNASVSTVAARDLRFWKEKLVPISLGVLGAAMGMVPMHCACLESDGDGLLIAGLSGAGKSTLSVALSQEGFSYVSDDWTYISRFRSSVVAHGTSAPVKLLPDAVIHFPGLTRYKLQTSMNGELAYEINIAETFGTRIERACEPRWLIFLERTRQSGAKFTTVRSCKAHSYLDSSMERLPVQLFEASAMRDLTVEAVSRLPCWLFRYGGTPRFAARHLRAFVANRQEEVLV</sequence>
<dbReference type="Proteomes" id="UP000534186">
    <property type="component" value="Unassembled WGS sequence"/>
</dbReference>
<dbReference type="InterPro" id="IPR027417">
    <property type="entry name" value="P-loop_NTPase"/>
</dbReference>
<evidence type="ECO:0000313" key="2">
    <source>
        <dbReference type="Proteomes" id="UP000534186"/>
    </source>
</evidence>
<accession>A0A7Y9TA90</accession>
<dbReference type="EMBL" id="JACCCV010000001">
    <property type="protein sequence ID" value="NYF52080.1"/>
    <property type="molecule type" value="Genomic_DNA"/>
</dbReference>
<protein>
    <submittedName>
        <fullName evidence="1">Uncharacterized protein</fullName>
    </submittedName>
</protein>
<dbReference type="AlphaFoldDB" id="A0A7Y9TA90"/>
<reference evidence="1 2" key="1">
    <citation type="submission" date="2020-07" db="EMBL/GenBank/DDBJ databases">
        <title>Genomic Encyclopedia of Type Strains, Phase IV (KMG-V): Genome sequencing to study the core and pangenomes of soil and plant-associated prokaryotes.</title>
        <authorList>
            <person name="Whitman W."/>
        </authorList>
    </citation>
    <scope>NUCLEOTIDE SEQUENCE [LARGE SCALE GENOMIC DNA]</scope>
    <source>
        <strain evidence="1 2">M8UP30</strain>
    </source>
</reference>